<feature type="region of interest" description="Disordered" evidence="9">
    <location>
        <begin position="823"/>
        <end position="920"/>
    </location>
</feature>
<protein>
    <recommendedName>
        <fullName evidence="10">NlpC/P60 domain-containing protein</fullName>
    </recommendedName>
</protein>
<dbReference type="Gene3D" id="3.90.1720.10">
    <property type="entry name" value="endopeptidase domain like (from Nostoc punctiforme)"/>
    <property type="match status" value="1"/>
</dbReference>
<dbReference type="InterPro" id="IPR038765">
    <property type="entry name" value="Papain-like_cys_pep_sf"/>
</dbReference>
<evidence type="ECO:0000256" key="5">
    <source>
        <dbReference type="ARBA" id="ARBA00022729"/>
    </source>
</evidence>
<dbReference type="InterPro" id="IPR023346">
    <property type="entry name" value="Lysozyme-like_dom_sf"/>
</dbReference>
<dbReference type="InterPro" id="IPR018247">
    <property type="entry name" value="EF_Hand_1_Ca_BS"/>
</dbReference>
<sequence>MMSTTLSIREIYNAALSAGFTPHQAVTWTAIAMAESGGRTGALNSKGEYSVGLWQINVRADKSRATRWGELSTPEANAKAAYEISNRGTDMSPWTTTHDRNKGTGADYRTYLGKVQNEIGVAGDPRGVHGYGSKLQPLSESQYDQIDTGRPLAGSTLPSAVTPGSMTPGTPTAGLQAAPGTGVAAPQSTAPVVTMPTAAQLDTDHDGLTDQFEALAGTDTMNADTDGDGLTDAYEAMVSHTDPLKADTDSDGISDAAEVAQGTDAGTVPGRAYVVGEGLLAENVRGGVKDSDGDGISDRIEQLVGTNALKTDTDGDGLTDSQEVSLGTDPTVADSDHDGVTDGLEVKAGTDPLGSQGGPFDHQPTAAWTLQGAAEARAAAAAQQQAAAQQAAQQAAAQQATSQQPTMSSQSMAQNGGLSAPGVGAAPTGATGDDKLSIFLSKAEAQIGDRYVYGAPRTPNAADPKTFDCSSFTQWAANQAGVKLEGTAEYQYMQLKKLNHTIPVEQALKTKGALLFYFSREPTNSLPAGQAHVAISLGDGRTVEAKGTKYGVGEWSAKNRFNYAATVPGISDEAGLRAHQMATGAAGATGVGGVAGASNLAAPPPGGSAATSGAGIYGSTETVDGAAPNGAAGPAASAPTTNGAGANGVAANGTTANPLYNTSTSSTVANPLYNTSTNSTVANPLYNTSTTTSYAIDPGVPLNNLPGAGVTDPDSDGDGLTDAFEKLAGTDPNKIDSDGDGLSDGQEAAVLHTDPLAADTDGDDVPDAQELSMGTDPGKLVGVGGVVGSGRFAENVRKGVTDTDHDGLSDYVEKLAGTNVELADSDSDGLTDSQESSLGTDPLKADTDGDGILDGAELQAGTDPLTATPGTSGLGAGLGSDTSLGASSIGTGLGESPLGAEDPLGGLGGSSSVGIDEPLG</sequence>
<dbReference type="InterPro" id="IPR043992">
    <property type="entry name" value="SLT_3"/>
</dbReference>
<dbReference type="Pfam" id="PF18884">
    <property type="entry name" value="TSP3_bac"/>
    <property type="match status" value="11"/>
</dbReference>
<evidence type="ECO:0000256" key="6">
    <source>
        <dbReference type="ARBA" id="ARBA00022801"/>
    </source>
</evidence>
<proteinExistence type="inferred from homology"/>
<dbReference type="SUPFAM" id="SSF53955">
    <property type="entry name" value="Lysozyme-like"/>
    <property type="match status" value="1"/>
</dbReference>
<feature type="region of interest" description="Disordered" evidence="9">
    <location>
        <begin position="307"/>
        <end position="364"/>
    </location>
</feature>
<evidence type="ECO:0000256" key="7">
    <source>
        <dbReference type="ARBA" id="ARBA00022807"/>
    </source>
</evidence>
<feature type="compositionally biased region" description="Polar residues" evidence="9">
    <location>
        <begin position="880"/>
        <end position="890"/>
    </location>
</feature>
<dbReference type="KEGG" id="mph:MLP_03570"/>
<evidence type="ECO:0000313" key="12">
    <source>
        <dbReference type="Proteomes" id="UP000007947"/>
    </source>
</evidence>
<evidence type="ECO:0000259" key="10">
    <source>
        <dbReference type="PROSITE" id="PS51935"/>
    </source>
</evidence>
<evidence type="ECO:0000256" key="4">
    <source>
        <dbReference type="ARBA" id="ARBA00022670"/>
    </source>
</evidence>
<keyword evidence="3" id="KW-0964">Secreted</keyword>
<dbReference type="HOGENOM" id="CLU_316821_0_0_11"/>
<feature type="region of interest" description="Disordered" evidence="9">
    <location>
        <begin position="705"/>
        <end position="745"/>
    </location>
</feature>
<dbReference type="Pfam" id="PF18896">
    <property type="entry name" value="SLT_3"/>
    <property type="match status" value="1"/>
</dbReference>
<reference evidence="11 12" key="1">
    <citation type="submission" date="2011-05" db="EMBL/GenBank/DDBJ databases">
        <title>Whole genome sequence of Microlunatus phosphovorus NM-1.</title>
        <authorList>
            <person name="Hosoyama A."/>
            <person name="Sasaki K."/>
            <person name="Harada T."/>
            <person name="Igarashi R."/>
            <person name="Kawakoshi A."/>
            <person name="Sasagawa M."/>
            <person name="Fukada J."/>
            <person name="Nakamura S."/>
            <person name="Katano Y."/>
            <person name="Hanada S."/>
            <person name="Kamagata Y."/>
            <person name="Nakamura N."/>
            <person name="Yamazaki S."/>
            <person name="Fujita N."/>
        </authorList>
    </citation>
    <scope>NUCLEOTIDE SEQUENCE [LARGE SCALE GENOMIC DNA]</scope>
    <source>
        <strain evidence="12">ATCC 700054 / DSM 10555 / JCM 9379 / NBRC 101784 / NCIMB 13414 / VKM Ac-1990 / NM-1</strain>
    </source>
</reference>
<feature type="domain" description="NlpC/P60" evidence="10">
    <location>
        <begin position="433"/>
        <end position="574"/>
    </location>
</feature>
<dbReference type="PROSITE" id="PS51935">
    <property type="entry name" value="NLPC_P60"/>
    <property type="match status" value="1"/>
</dbReference>
<accession>F5XJ45</accession>
<feature type="compositionally biased region" description="Polar residues" evidence="9">
    <location>
        <begin position="156"/>
        <end position="170"/>
    </location>
</feature>
<dbReference type="GO" id="GO:0008234">
    <property type="term" value="F:cysteine-type peptidase activity"/>
    <property type="evidence" value="ECO:0007669"/>
    <property type="project" value="UniProtKB-KW"/>
</dbReference>
<dbReference type="EMBL" id="AP012204">
    <property type="protein sequence ID" value="BAK33371.1"/>
    <property type="molecule type" value="Genomic_DNA"/>
</dbReference>
<dbReference type="InterPro" id="IPR053180">
    <property type="entry name" value="Ca-binding_acidic-repeat"/>
</dbReference>
<dbReference type="AlphaFoldDB" id="F5XJ45"/>
<gene>
    <name evidence="11" type="ordered locus">MLP_03570</name>
</gene>
<keyword evidence="5" id="KW-0732">Signal</keyword>
<dbReference type="eggNOG" id="COG0791">
    <property type="taxonomic scope" value="Bacteria"/>
</dbReference>
<evidence type="ECO:0000256" key="3">
    <source>
        <dbReference type="ARBA" id="ARBA00022525"/>
    </source>
</evidence>
<keyword evidence="12" id="KW-1185">Reference proteome</keyword>
<evidence type="ECO:0000256" key="9">
    <source>
        <dbReference type="SAM" id="MobiDB-lite"/>
    </source>
</evidence>
<dbReference type="PROSITE" id="PS00018">
    <property type="entry name" value="EF_HAND_1"/>
    <property type="match status" value="1"/>
</dbReference>
<keyword evidence="8" id="KW-0106">Calcium</keyword>
<dbReference type="PANTHER" id="PTHR37467">
    <property type="entry name" value="EXPORTED CALCIUM-BINDING GLYCOPROTEIN-RELATED"/>
    <property type="match status" value="1"/>
</dbReference>
<dbReference type="Proteomes" id="UP000007947">
    <property type="component" value="Chromosome"/>
</dbReference>
<organism evidence="11 12">
    <name type="scientific">Microlunatus phosphovorus (strain ATCC 700054 / DSM 10555 / JCM 9379 / NBRC 101784 / NCIMB 13414 / VKM Ac-1990 / NM-1)</name>
    <dbReference type="NCBI Taxonomy" id="1032480"/>
    <lineage>
        <taxon>Bacteria</taxon>
        <taxon>Bacillati</taxon>
        <taxon>Actinomycetota</taxon>
        <taxon>Actinomycetes</taxon>
        <taxon>Propionibacteriales</taxon>
        <taxon>Propionibacteriaceae</taxon>
        <taxon>Microlunatus</taxon>
    </lineage>
</organism>
<dbReference type="Gene3D" id="4.10.1080.10">
    <property type="entry name" value="TSP type-3 repeat"/>
    <property type="match status" value="3"/>
</dbReference>
<dbReference type="SUPFAM" id="SSF103647">
    <property type="entry name" value="TSP type-3 repeat"/>
    <property type="match status" value="3"/>
</dbReference>
<comment type="similarity">
    <text evidence="2">Belongs to the peptidase C40 family.</text>
</comment>
<keyword evidence="6" id="KW-0378">Hydrolase</keyword>
<dbReference type="GO" id="GO:0006508">
    <property type="term" value="P:proteolysis"/>
    <property type="evidence" value="ECO:0007669"/>
    <property type="project" value="UniProtKB-KW"/>
</dbReference>
<evidence type="ECO:0000256" key="2">
    <source>
        <dbReference type="ARBA" id="ARBA00007074"/>
    </source>
</evidence>
<name>F5XJ45_MICPN</name>
<dbReference type="SUPFAM" id="SSF54001">
    <property type="entry name" value="Cysteine proteinases"/>
    <property type="match status" value="1"/>
</dbReference>
<dbReference type="STRING" id="1032480.MLP_03570"/>
<feature type="compositionally biased region" description="Polar residues" evidence="9">
    <location>
        <begin position="830"/>
        <end position="839"/>
    </location>
</feature>
<dbReference type="PANTHER" id="PTHR37467:SF1">
    <property type="entry name" value="EXPORTED CALCIUM-BINDING GLYCOPROTEIN"/>
    <property type="match status" value="1"/>
</dbReference>
<keyword evidence="4" id="KW-0645">Protease</keyword>
<keyword evidence="7" id="KW-0788">Thiol protease</keyword>
<feature type="compositionally biased region" description="Polar residues" evidence="9">
    <location>
        <begin position="405"/>
        <end position="417"/>
    </location>
</feature>
<feature type="region of interest" description="Disordered" evidence="9">
    <location>
        <begin position="145"/>
        <end position="171"/>
    </location>
</feature>
<evidence type="ECO:0000313" key="11">
    <source>
        <dbReference type="EMBL" id="BAK33371.1"/>
    </source>
</evidence>
<dbReference type="InterPro" id="IPR028974">
    <property type="entry name" value="TSP_type-3_rpt"/>
</dbReference>
<evidence type="ECO:0000256" key="1">
    <source>
        <dbReference type="ARBA" id="ARBA00004613"/>
    </source>
</evidence>
<dbReference type="InterPro" id="IPR000064">
    <property type="entry name" value="NLP_P60_dom"/>
</dbReference>
<comment type="subcellular location">
    <subcellularLocation>
        <location evidence="1">Secreted</location>
    </subcellularLocation>
</comment>
<dbReference type="GO" id="GO:0005509">
    <property type="term" value="F:calcium ion binding"/>
    <property type="evidence" value="ECO:0007669"/>
    <property type="project" value="InterPro"/>
</dbReference>
<dbReference type="InterPro" id="IPR059100">
    <property type="entry name" value="TSP3_bac"/>
</dbReference>
<feature type="region of interest" description="Disordered" evidence="9">
    <location>
        <begin position="397"/>
        <end position="427"/>
    </location>
</feature>
<dbReference type="Pfam" id="PF00877">
    <property type="entry name" value="NLPC_P60"/>
    <property type="match status" value="1"/>
</dbReference>
<evidence type="ECO:0000256" key="8">
    <source>
        <dbReference type="ARBA" id="ARBA00022837"/>
    </source>
</evidence>